<evidence type="ECO:0000313" key="1">
    <source>
        <dbReference type="EMBL" id="CAI2194868.1"/>
    </source>
</evidence>
<dbReference type="Proteomes" id="UP001153678">
    <property type="component" value="Unassembled WGS sequence"/>
</dbReference>
<dbReference type="EMBL" id="CAMKVN010011566">
    <property type="protein sequence ID" value="CAI2194868.1"/>
    <property type="molecule type" value="Genomic_DNA"/>
</dbReference>
<keyword evidence="2" id="KW-1185">Reference proteome</keyword>
<proteinExistence type="predicted"/>
<reference evidence="1" key="1">
    <citation type="submission" date="2022-08" db="EMBL/GenBank/DDBJ databases">
        <authorList>
            <person name="Kallberg Y."/>
            <person name="Tangrot J."/>
            <person name="Rosling A."/>
        </authorList>
    </citation>
    <scope>NUCLEOTIDE SEQUENCE</scope>
    <source>
        <strain evidence="1">Wild A</strain>
    </source>
</reference>
<accession>A0A9W4X4Q6</accession>
<name>A0A9W4X4Q6_9GLOM</name>
<dbReference type="SUPFAM" id="SSF50118">
    <property type="entry name" value="Cell growth inhibitor/plasmid maintenance toxic component"/>
    <property type="match status" value="1"/>
</dbReference>
<sequence length="388" mass="44027">MKIYRTLAHELSHDLVMLKEDKGELHSNDKDREELIKLSNPSTNGIKDEEKVLSVAYFPIQLTRREVLKLADEEMNNCPPEKVKLKGEKDNEGEDDKYKIYIYYDKESPIRDQLKSELCDRRGFKEKKNPINLRKRMILDQEIDDNNLVGYCGYQGDDRFDEIEPQIQIPPKKKGRVNYQIVYDDILADEKFSEEEIYRRDMRLANQDKDRQKEVELTIMTETEINKVKSVEQIKPKFGEVYKCAFYGESVGSEVKGHRPVLVVSTKIKVDNQEGKVMTDQIIILISKAQITNPDRRNALITGGGVAADYFTTAAGGSVIVNTFWNGANGPNDLFRNNTTGIIPGAVSDTTLGTQCGSLYNGGIENTDIQVGVRGSRDVLVVIEGVEY</sequence>
<dbReference type="AlphaFoldDB" id="A0A9W4X4Q6"/>
<gene>
    <name evidence="1" type="ORF">FWILDA_LOCUS16791</name>
</gene>
<evidence type="ECO:0000313" key="2">
    <source>
        <dbReference type="Proteomes" id="UP001153678"/>
    </source>
</evidence>
<protein>
    <submittedName>
        <fullName evidence="1">6920_t:CDS:1</fullName>
    </submittedName>
</protein>
<comment type="caution">
    <text evidence="1">The sequence shown here is derived from an EMBL/GenBank/DDBJ whole genome shotgun (WGS) entry which is preliminary data.</text>
</comment>
<organism evidence="1 2">
    <name type="scientific">Funneliformis geosporum</name>
    <dbReference type="NCBI Taxonomy" id="1117311"/>
    <lineage>
        <taxon>Eukaryota</taxon>
        <taxon>Fungi</taxon>
        <taxon>Fungi incertae sedis</taxon>
        <taxon>Mucoromycota</taxon>
        <taxon>Glomeromycotina</taxon>
        <taxon>Glomeromycetes</taxon>
        <taxon>Glomerales</taxon>
        <taxon>Glomeraceae</taxon>
        <taxon>Funneliformis</taxon>
    </lineage>
</organism>